<accession>A0A9Q1QXN7</accession>
<evidence type="ECO:0000256" key="3">
    <source>
        <dbReference type="ARBA" id="ARBA00022692"/>
    </source>
</evidence>
<proteinExistence type="predicted"/>
<organism evidence="7 8">
    <name type="scientific">Anisodus acutangulus</name>
    <dbReference type="NCBI Taxonomy" id="402998"/>
    <lineage>
        <taxon>Eukaryota</taxon>
        <taxon>Viridiplantae</taxon>
        <taxon>Streptophyta</taxon>
        <taxon>Embryophyta</taxon>
        <taxon>Tracheophyta</taxon>
        <taxon>Spermatophyta</taxon>
        <taxon>Magnoliopsida</taxon>
        <taxon>eudicotyledons</taxon>
        <taxon>Gunneridae</taxon>
        <taxon>Pentapetalae</taxon>
        <taxon>asterids</taxon>
        <taxon>lamiids</taxon>
        <taxon>Solanales</taxon>
        <taxon>Solanaceae</taxon>
        <taxon>Solanoideae</taxon>
        <taxon>Hyoscyameae</taxon>
        <taxon>Anisodus</taxon>
    </lineage>
</organism>
<dbReference type="Pfam" id="PF03092">
    <property type="entry name" value="BT1"/>
    <property type="match status" value="1"/>
</dbReference>
<feature type="transmembrane region" description="Helical" evidence="6">
    <location>
        <begin position="40"/>
        <end position="65"/>
    </location>
</feature>
<dbReference type="GO" id="GO:0016020">
    <property type="term" value="C:membrane"/>
    <property type="evidence" value="ECO:0007669"/>
    <property type="project" value="UniProtKB-SubCell"/>
</dbReference>
<gene>
    <name evidence="7" type="ORF">K7X08_023564</name>
</gene>
<dbReference type="Proteomes" id="UP001152561">
    <property type="component" value="Unassembled WGS sequence"/>
</dbReference>
<dbReference type="PANTHER" id="PTHR31585:SF12">
    <property type="entry name" value="FOLATE-BIOPTERIN TRANSPORTER 9, CHLOROPLASTIC-RELATED"/>
    <property type="match status" value="1"/>
</dbReference>
<evidence type="ECO:0000256" key="5">
    <source>
        <dbReference type="ARBA" id="ARBA00023136"/>
    </source>
</evidence>
<keyword evidence="5 6" id="KW-0472">Membrane</keyword>
<sequence>MVCSLLLGSGRNYCHIKLLPFHVLFASLGPSGCEGSLMSFLASALCFSSVFSGVFGVVLATSLGITSGNYSSLHTGILVQFVAALLPLGWLSYVPMAQPAAGKERKRGHSFRLLTLPDVGTQNLVVVTIFLNFPNSFSNGNPRIIGGAGGISN</sequence>
<reference evidence="8" key="1">
    <citation type="journal article" date="2023" name="Proc. Natl. Acad. Sci. U.S.A.">
        <title>Genomic and structural basis for evolution of tropane alkaloid biosynthesis.</title>
        <authorList>
            <person name="Wanga Y.-J."/>
            <person name="Taina T."/>
            <person name="Yua J.-Y."/>
            <person name="Lia J."/>
            <person name="Xua B."/>
            <person name="Chenc J."/>
            <person name="D'Auriad J.C."/>
            <person name="Huanga J.-P."/>
            <person name="Huanga S.-X."/>
        </authorList>
    </citation>
    <scope>NUCLEOTIDE SEQUENCE [LARGE SCALE GENOMIC DNA]</scope>
    <source>
        <strain evidence="8">cv. KIB-2019</strain>
    </source>
</reference>
<evidence type="ECO:0000256" key="1">
    <source>
        <dbReference type="ARBA" id="ARBA00004141"/>
    </source>
</evidence>
<name>A0A9Q1QXN7_9SOLA</name>
<protein>
    <submittedName>
        <fullName evidence="7">Uncharacterized protein</fullName>
    </submittedName>
</protein>
<keyword evidence="2" id="KW-0813">Transport</keyword>
<evidence type="ECO:0000256" key="4">
    <source>
        <dbReference type="ARBA" id="ARBA00022989"/>
    </source>
</evidence>
<comment type="caution">
    <text evidence="7">The sequence shown here is derived from an EMBL/GenBank/DDBJ whole genome shotgun (WGS) entry which is preliminary data.</text>
</comment>
<dbReference type="InterPro" id="IPR039309">
    <property type="entry name" value="BT1"/>
</dbReference>
<keyword evidence="3 6" id="KW-0812">Transmembrane</keyword>
<evidence type="ECO:0000313" key="8">
    <source>
        <dbReference type="Proteomes" id="UP001152561"/>
    </source>
</evidence>
<comment type="subcellular location">
    <subcellularLocation>
        <location evidence="1">Membrane</location>
        <topology evidence="1">Multi-pass membrane protein</topology>
    </subcellularLocation>
</comment>
<evidence type="ECO:0000313" key="7">
    <source>
        <dbReference type="EMBL" id="KAJ8530683.1"/>
    </source>
</evidence>
<dbReference type="PANTHER" id="PTHR31585">
    <property type="entry name" value="FOLATE-BIOPTERIN TRANSPORTER 1, CHLOROPLASTIC"/>
    <property type="match status" value="1"/>
</dbReference>
<dbReference type="OrthoDB" id="1710943at2759"/>
<evidence type="ECO:0000256" key="2">
    <source>
        <dbReference type="ARBA" id="ARBA00022448"/>
    </source>
</evidence>
<keyword evidence="8" id="KW-1185">Reference proteome</keyword>
<evidence type="ECO:0000256" key="6">
    <source>
        <dbReference type="SAM" id="Phobius"/>
    </source>
</evidence>
<keyword evidence="4 6" id="KW-1133">Transmembrane helix</keyword>
<dbReference type="AlphaFoldDB" id="A0A9Q1QXN7"/>
<dbReference type="EMBL" id="JAJAGQ010000021">
    <property type="protein sequence ID" value="KAJ8530683.1"/>
    <property type="molecule type" value="Genomic_DNA"/>
</dbReference>
<feature type="transmembrane region" description="Helical" evidence="6">
    <location>
        <begin position="77"/>
        <end position="97"/>
    </location>
</feature>